<evidence type="ECO:0000313" key="3">
    <source>
        <dbReference type="Proteomes" id="UP001597361"/>
    </source>
</evidence>
<dbReference type="PROSITE" id="PS51257">
    <property type="entry name" value="PROKAR_LIPOPROTEIN"/>
    <property type="match status" value="1"/>
</dbReference>
<dbReference type="EMBL" id="JBHUHR010000033">
    <property type="protein sequence ID" value="MFD2035500.1"/>
    <property type="molecule type" value="Genomic_DNA"/>
</dbReference>
<feature type="chain" id="PRO_5047541675" evidence="1">
    <location>
        <begin position="21"/>
        <end position="478"/>
    </location>
</feature>
<dbReference type="Proteomes" id="UP001597361">
    <property type="component" value="Unassembled WGS sequence"/>
</dbReference>
<dbReference type="RefSeq" id="WP_376886465.1">
    <property type="nucleotide sequence ID" value="NZ_JBHUHR010000033.1"/>
</dbReference>
<accession>A0ABW4VPM5</accession>
<gene>
    <name evidence="2" type="ORF">ACFSKL_11905</name>
</gene>
<protein>
    <submittedName>
        <fullName evidence="2">Tol-pal system YbgF family protein</fullName>
    </submittedName>
</protein>
<name>A0ABW4VPM5_9BACT</name>
<proteinExistence type="predicted"/>
<evidence type="ECO:0000256" key="1">
    <source>
        <dbReference type="SAM" id="SignalP"/>
    </source>
</evidence>
<dbReference type="InterPro" id="IPR011990">
    <property type="entry name" value="TPR-like_helical_dom_sf"/>
</dbReference>
<keyword evidence="1" id="KW-0732">Signal</keyword>
<evidence type="ECO:0000313" key="2">
    <source>
        <dbReference type="EMBL" id="MFD2035500.1"/>
    </source>
</evidence>
<reference evidence="3" key="1">
    <citation type="journal article" date="2019" name="Int. J. Syst. Evol. Microbiol.">
        <title>The Global Catalogue of Microorganisms (GCM) 10K type strain sequencing project: providing services to taxonomists for standard genome sequencing and annotation.</title>
        <authorList>
            <consortium name="The Broad Institute Genomics Platform"/>
            <consortium name="The Broad Institute Genome Sequencing Center for Infectious Disease"/>
            <person name="Wu L."/>
            <person name="Ma J."/>
        </authorList>
    </citation>
    <scope>NUCLEOTIDE SEQUENCE [LARGE SCALE GENOMIC DNA]</scope>
    <source>
        <strain evidence="3">CGMCC 1.15180</strain>
    </source>
</reference>
<sequence>MKKTIVYTAFAILACTGLNSCNLFDVTNPYVTEDRFINSPQAATIWMNGVKRQASQTVGTVVEFTELVSDNYFNNYTQSSKVFDIPEINHFDIDVRRVQTSIHLLLETARFGIDKVLPNDPESTPLQLAECNFYMGYAHLLAGELYVAMPEAPNGAVLSPQQHLEKAIQYFTVAQNSYPDAKDKLSCDLAVARAYHRMGNKTAASTAALKITDADPLLLRQVFYGTQSGPGNNFQNAIFSGTINQFAPLPRLDFLDPKYFNLTSVIVDDQKPISILKAEEAFLILSEVALADSDIQTAKAFLVRLVEDVVSKRPVTTLDDSRETRNGGNRNDYPLTEVDVRFDANSPWKSGLVLDRQAGEINAFSVSGTHVTVADINHAATVDQLLYLTYLIRQEVFFAEGRRMTDLGIRFPISELEFNNNSNVNESHLVTMMPAFIPLNLEMDDFTVDPVTGNVTMKHDMNKVLVTNKQSDLVIPLF</sequence>
<dbReference type="SUPFAM" id="SSF48452">
    <property type="entry name" value="TPR-like"/>
    <property type="match status" value="1"/>
</dbReference>
<keyword evidence="3" id="KW-1185">Reference proteome</keyword>
<comment type="caution">
    <text evidence="2">The sequence shown here is derived from an EMBL/GenBank/DDBJ whole genome shotgun (WGS) entry which is preliminary data.</text>
</comment>
<organism evidence="2 3">
    <name type="scientific">Belliella marina</name>
    <dbReference type="NCBI Taxonomy" id="1644146"/>
    <lineage>
        <taxon>Bacteria</taxon>
        <taxon>Pseudomonadati</taxon>
        <taxon>Bacteroidota</taxon>
        <taxon>Cytophagia</taxon>
        <taxon>Cytophagales</taxon>
        <taxon>Cyclobacteriaceae</taxon>
        <taxon>Belliella</taxon>
    </lineage>
</organism>
<feature type="signal peptide" evidence="1">
    <location>
        <begin position="1"/>
        <end position="20"/>
    </location>
</feature>